<comment type="caution">
    <text evidence="2">The sequence shown here is derived from an EMBL/GenBank/DDBJ whole genome shotgun (WGS) entry which is preliminary data.</text>
</comment>
<proteinExistence type="predicted"/>
<name>A0A246FNG4_9BACT</name>
<dbReference type="SUPFAM" id="SSF56300">
    <property type="entry name" value="Metallo-dependent phosphatases"/>
    <property type="match status" value="1"/>
</dbReference>
<dbReference type="AlphaFoldDB" id="A0A246FNG4"/>
<evidence type="ECO:0000313" key="2">
    <source>
        <dbReference type="EMBL" id="OWP64291.1"/>
    </source>
</evidence>
<dbReference type="InterPro" id="IPR029052">
    <property type="entry name" value="Metallo-depent_PP-like"/>
</dbReference>
<dbReference type="InterPro" id="IPR051918">
    <property type="entry name" value="STPP_CPPED1"/>
</dbReference>
<sequence>MLHEFPACLPWLRDLLRSGLQLLAGGLLLGSCQLIEYSPNQAYVPVRERGQTARNLQLLGAATGTDTVRFVFVGDTQRFYDETEAFVTSVNQQRGIDFVLVAGDLSDFGLTREFQWVNRRLAALRPPYLTVIGNHDLVGNGRAIYQHVYGPLNYTFDYAGTRFILLDTNGREDGFGGRVPDLPWLRRQLADTAGARRTVVVSHVPPTDEDFDPALVSGYTAALRADPRLVFHLSGHVHRFTAGQPFHDGVSYLTTYSLKKRRYHILTVWGARQFRLETVAYGLDK</sequence>
<reference evidence="2 3" key="1">
    <citation type="submission" date="2017-06" db="EMBL/GenBank/DDBJ databases">
        <title>Hymenobacter amundsenii sp. nov. isolated from regoliths in Antarctica.</title>
        <authorList>
            <person name="Sedlacek I."/>
            <person name="Kralova S."/>
            <person name="Pantucek R."/>
            <person name="Svec P."/>
            <person name="Holochova P."/>
            <person name="Stankova E."/>
            <person name="Vrbovska V."/>
            <person name="Busse H.-J."/>
        </authorList>
    </citation>
    <scope>NUCLEOTIDE SEQUENCE [LARGE SCALE GENOMIC DNA]</scope>
    <source>
        <strain evidence="2 3">CCM 8682</strain>
    </source>
</reference>
<protein>
    <submittedName>
        <fullName evidence="2">Metallophosphoesterase</fullName>
    </submittedName>
</protein>
<gene>
    <name evidence="2" type="ORF">CDA63_04430</name>
</gene>
<dbReference type="Pfam" id="PF00149">
    <property type="entry name" value="Metallophos"/>
    <property type="match status" value="1"/>
</dbReference>
<dbReference type="Proteomes" id="UP000197277">
    <property type="component" value="Unassembled WGS sequence"/>
</dbReference>
<dbReference type="PANTHER" id="PTHR43143">
    <property type="entry name" value="METALLOPHOSPHOESTERASE, CALCINEURIN SUPERFAMILY"/>
    <property type="match status" value="1"/>
</dbReference>
<evidence type="ECO:0000313" key="3">
    <source>
        <dbReference type="Proteomes" id="UP000197277"/>
    </source>
</evidence>
<organism evidence="2 3">
    <name type="scientific">Hymenobacter amundsenii</name>
    <dbReference type="NCBI Taxonomy" id="2006685"/>
    <lineage>
        <taxon>Bacteria</taxon>
        <taxon>Pseudomonadati</taxon>
        <taxon>Bacteroidota</taxon>
        <taxon>Cytophagia</taxon>
        <taxon>Cytophagales</taxon>
        <taxon>Hymenobacteraceae</taxon>
        <taxon>Hymenobacter</taxon>
    </lineage>
</organism>
<feature type="domain" description="Calcineurin-like phosphoesterase" evidence="1">
    <location>
        <begin position="69"/>
        <end position="239"/>
    </location>
</feature>
<keyword evidence="3" id="KW-1185">Reference proteome</keyword>
<dbReference type="OrthoDB" id="5464520at2"/>
<dbReference type="GO" id="GO:0016787">
    <property type="term" value="F:hydrolase activity"/>
    <property type="evidence" value="ECO:0007669"/>
    <property type="project" value="InterPro"/>
</dbReference>
<accession>A0A246FNG4</accession>
<dbReference type="PANTHER" id="PTHR43143:SF1">
    <property type="entry name" value="SERINE_THREONINE-PROTEIN PHOSPHATASE CPPED1"/>
    <property type="match status" value="1"/>
</dbReference>
<dbReference type="EMBL" id="NIRR01000004">
    <property type="protein sequence ID" value="OWP64291.1"/>
    <property type="molecule type" value="Genomic_DNA"/>
</dbReference>
<dbReference type="Gene3D" id="3.60.21.10">
    <property type="match status" value="1"/>
</dbReference>
<evidence type="ECO:0000259" key="1">
    <source>
        <dbReference type="Pfam" id="PF00149"/>
    </source>
</evidence>
<dbReference type="InterPro" id="IPR004843">
    <property type="entry name" value="Calcineurin-like_PHP"/>
</dbReference>